<dbReference type="GO" id="GO:0004497">
    <property type="term" value="F:monooxygenase activity"/>
    <property type="evidence" value="ECO:0007669"/>
    <property type="project" value="UniProtKB-KW"/>
</dbReference>
<dbReference type="OrthoDB" id="10029320at2759"/>
<keyword evidence="7" id="KW-0503">Monooxygenase</keyword>
<keyword evidence="10" id="KW-1185">Reference proteome</keyword>
<organism evidence="9 10">
    <name type="scientific">Zopfia rhizophila CBS 207.26</name>
    <dbReference type="NCBI Taxonomy" id="1314779"/>
    <lineage>
        <taxon>Eukaryota</taxon>
        <taxon>Fungi</taxon>
        <taxon>Dikarya</taxon>
        <taxon>Ascomycota</taxon>
        <taxon>Pezizomycotina</taxon>
        <taxon>Dothideomycetes</taxon>
        <taxon>Dothideomycetes incertae sedis</taxon>
        <taxon>Zopfiaceae</taxon>
        <taxon>Zopfia</taxon>
    </lineage>
</organism>
<dbReference type="SUPFAM" id="SSF48264">
    <property type="entry name" value="Cytochrome P450"/>
    <property type="match status" value="1"/>
</dbReference>
<dbReference type="PANTHER" id="PTHR24305">
    <property type="entry name" value="CYTOCHROME P450"/>
    <property type="match status" value="1"/>
</dbReference>
<comment type="pathway">
    <text evidence="2">Secondary metabolite biosynthesis.</text>
</comment>
<evidence type="ECO:0000256" key="6">
    <source>
        <dbReference type="ARBA" id="ARBA00023004"/>
    </source>
</evidence>
<reference evidence="9" key="1">
    <citation type="journal article" date="2020" name="Stud. Mycol.">
        <title>101 Dothideomycetes genomes: a test case for predicting lifestyles and emergence of pathogens.</title>
        <authorList>
            <person name="Haridas S."/>
            <person name="Albert R."/>
            <person name="Binder M."/>
            <person name="Bloem J."/>
            <person name="Labutti K."/>
            <person name="Salamov A."/>
            <person name="Andreopoulos B."/>
            <person name="Baker S."/>
            <person name="Barry K."/>
            <person name="Bills G."/>
            <person name="Bluhm B."/>
            <person name="Cannon C."/>
            <person name="Castanera R."/>
            <person name="Culley D."/>
            <person name="Daum C."/>
            <person name="Ezra D."/>
            <person name="Gonzalez J."/>
            <person name="Henrissat B."/>
            <person name="Kuo A."/>
            <person name="Liang C."/>
            <person name="Lipzen A."/>
            <person name="Lutzoni F."/>
            <person name="Magnuson J."/>
            <person name="Mondo S."/>
            <person name="Nolan M."/>
            <person name="Ohm R."/>
            <person name="Pangilinan J."/>
            <person name="Park H.-J."/>
            <person name="Ramirez L."/>
            <person name="Alfaro M."/>
            <person name="Sun H."/>
            <person name="Tritt A."/>
            <person name="Yoshinaga Y."/>
            <person name="Zwiers L.-H."/>
            <person name="Turgeon B."/>
            <person name="Goodwin S."/>
            <person name="Spatafora J."/>
            <person name="Crous P."/>
            <person name="Grigoriev I."/>
        </authorList>
    </citation>
    <scope>NUCLEOTIDE SEQUENCE</scope>
    <source>
        <strain evidence="9">CBS 207.26</strain>
    </source>
</reference>
<keyword evidence="6 8" id="KW-0408">Iron</keyword>
<dbReference type="InterPro" id="IPR036396">
    <property type="entry name" value="Cyt_P450_sf"/>
</dbReference>
<dbReference type="GO" id="GO:0005506">
    <property type="term" value="F:iron ion binding"/>
    <property type="evidence" value="ECO:0007669"/>
    <property type="project" value="InterPro"/>
</dbReference>
<evidence type="ECO:0000256" key="7">
    <source>
        <dbReference type="ARBA" id="ARBA00023033"/>
    </source>
</evidence>
<evidence type="ECO:0000256" key="2">
    <source>
        <dbReference type="ARBA" id="ARBA00005179"/>
    </source>
</evidence>
<keyword evidence="3 8" id="KW-0349">Heme</keyword>
<gene>
    <name evidence="9" type="ORF">K469DRAFT_578310</name>
</gene>
<dbReference type="Gene3D" id="1.10.630.10">
    <property type="entry name" value="Cytochrome P450"/>
    <property type="match status" value="1"/>
</dbReference>
<evidence type="ECO:0000256" key="4">
    <source>
        <dbReference type="ARBA" id="ARBA00022723"/>
    </source>
</evidence>
<dbReference type="PRINTS" id="PR00463">
    <property type="entry name" value="EP450I"/>
</dbReference>
<evidence type="ECO:0000256" key="1">
    <source>
        <dbReference type="ARBA" id="ARBA00001971"/>
    </source>
</evidence>
<keyword evidence="4 8" id="KW-0479">Metal-binding</keyword>
<evidence type="ECO:0000256" key="5">
    <source>
        <dbReference type="ARBA" id="ARBA00023002"/>
    </source>
</evidence>
<dbReference type="EMBL" id="ML994636">
    <property type="protein sequence ID" value="KAF2184796.1"/>
    <property type="molecule type" value="Genomic_DNA"/>
</dbReference>
<dbReference type="PANTHER" id="PTHR24305:SF107">
    <property type="entry name" value="P450, PUTATIVE (EUROFUNG)-RELATED"/>
    <property type="match status" value="1"/>
</dbReference>
<name>A0A6A6E4K3_9PEZI</name>
<dbReference type="CDD" id="cd11051">
    <property type="entry name" value="CYP59-like"/>
    <property type="match status" value="1"/>
</dbReference>
<comment type="cofactor">
    <cofactor evidence="1 8">
        <name>heme</name>
        <dbReference type="ChEBI" id="CHEBI:30413"/>
    </cofactor>
</comment>
<sequence>MPRYDPITGHFSVLRQHISRLPPNCIFNSAFFKVAEDFPEGFFYFDLWPLFNPILFVNTIPGVLQMTQASLERPKEVNVTFDTFVGGQNLISMPEAPWKYWRNLFNPGFRERYIQDLVPKVTAEVDVFCRILRQCAARGGIVKLDDLTFKLTVDVINATVMDTRLHHQERDHPFAESLRFQLEWTALDISLLKQLNPLRPLFIWYNDKKLSQFVNSEIEKRFQELQSANDPAPGSTTSTNSPKSIISLALEKYIQEKGGDVQRLDPEFRDIAARQVRLLLFAGHDTTSSTLVYCYHLLATNPEALSCIRAEHDEVFGTDTSTTLETLIQNPGYLNRLPYTLAVIKESLRLFPPASNIRAGRPSFNITGENGKIYPTAGCNIWCPHDLLQRNPKYWVRPNEFVPERWLVGEGDPLYPPKGAWRPFEFGPKQCLGQTLAKMEMKMVLAATVRDFDVKPAYEELDELKGVKKDAVRTFLGERAYQASYGGNPHACEKYPCRISLRE</sequence>
<dbReference type="Proteomes" id="UP000800200">
    <property type="component" value="Unassembled WGS sequence"/>
</dbReference>
<protein>
    <submittedName>
        <fullName evidence="9">Cytochrome P450</fullName>
    </submittedName>
</protein>
<dbReference type="AlphaFoldDB" id="A0A6A6E4K3"/>
<proteinExistence type="predicted"/>
<dbReference type="InterPro" id="IPR002401">
    <property type="entry name" value="Cyt_P450_E_grp-I"/>
</dbReference>
<dbReference type="InterPro" id="IPR050121">
    <property type="entry name" value="Cytochrome_P450_monoxygenase"/>
</dbReference>
<keyword evidence="5" id="KW-0560">Oxidoreductase</keyword>
<dbReference type="InterPro" id="IPR001128">
    <property type="entry name" value="Cyt_P450"/>
</dbReference>
<evidence type="ECO:0000256" key="8">
    <source>
        <dbReference type="PIRSR" id="PIRSR602401-1"/>
    </source>
</evidence>
<evidence type="ECO:0000313" key="9">
    <source>
        <dbReference type="EMBL" id="KAF2184796.1"/>
    </source>
</evidence>
<dbReference type="PRINTS" id="PR00385">
    <property type="entry name" value="P450"/>
</dbReference>
<accession>A0A6A6E4K3</accession>
<evidence type="ECO:0000256" key="3">
    <source>
        <dbReference type="ARBA" id="ARBA00022617"/>
    </source>
</evidence>
<feature type="binding site" description="axial binding residue" evidence="8">
    <location>
        <position position="431"/>
    </location>
    <ligand>
        <name>heme</name>
        <dbReference type="ChEBI" id="CHEBI:30413"/>
    </ligand>
    <ligandPart>
        <name>Fe</name>
        <dbReference type="ChEBI" id="CHEBI:18248"/>
    </ligandPart>
</feature>
<dbReference type="GO" id="GO:0016705">
    <property type="term" value="F:oxidoreductase activity, acting on paired donors, with incorporation or reduction of molecular oxygen"/>
    <property type="evidence" value="ECO:0007669"/>
    <property type="project" value="InterPro"/>
</dbReference>
<dbReference type="GO" id="GO:0020037">
    <property type="term" value="F:heme binding"/>
    <property type="evidence" value="ECO:0007669"/>
    <property type="project" value="InterPro"/>
</dbReference>
<evidence type="ECO:0000313" key="10">
    <source>
        <dbReference type="Proteomes" id="UP000800200"/>
    </source>
</evidence>
<dbReference type="Pfam" id="PF00067">
    <property type="entry name" value="p450"/>
    <property type="match status" value="1"/>
</dbReference>